<dbReference type="AlphaFoldDB" id="A0A7J7M7V2"/>
<dbReference type="GO" id="GO:0019432">
    <property type="term" value="P:triglyceride biosynthetic process"/>
    <property type="evidence" value="ECO:0007669"/>
    <property type="project" value="TreeGrafter"/>
</dbReference>
<gene>
    <name evidence="3" type="ORF">GIB67_026880</name>
</gene>
<feature type="transmembrane region" description="Helical" evidence="1">
    <location>
        <begin position="95"/>
        <end position="121"/>
    </location>
</feature>
<keyword evidence="1" id="KW-1133">Transmembrane helix</keyword>
<feature type="domain" description="O-acyltransferase WSD1 C-terminal" evidence="2">
    <location>
        <begin position="202"/>
        <end position="246"/>
    </location>
</feature>
<dbReference type="Proteomes" id="UP000541444">
    <property type="component" value="Unassembled WGS sequence"/>
</dbReference>
<keyword evidence="4" id="KW-1185">Reference proteome</keyword>
<feature type="transmembrane region" description="Helical" evidence="1">
    <location>
        <begin position="192"/>
        <end position="211"/>
    </location>
</feature>
<comment type="caution">
    <text evidence="3">The sequence shown here is derived from an EMBL/GenBank/DDBJ whole genome shotgun (WGS) entry which is preliminary data.</text>
</comment>
<keyword evidence="1" id="KW-0812">Transmembrane</keyword>
<dbReference type="Pfam" id="PF06974">
    <property type="entry name" value="WS_DGAT_C"/>
    <property type="match status" value="2"/>
</dbReference>
<organism evidence="3 4">
    <name type="scientific">Kingdonia uniflora</name>
    <dbReference type="NCBI Taxonomy" id="39325"/>
    <lineage>
        <taxon>Eukaryota</taxon>
        <taxon>Viridiplantae</taxon>
        <taxon>Streptophyta</taxon>
        <taxon>Embryophyta</taxon>
        <taxon>Tracheophyta</taxon>
        <taxon>Spermatophyta</taxon>
        <taxon>Magnoliopsida</taxon>
        <taxon>Ranunculales</taxon>
        <taxon>Circaeasteraceae</taxon>
        <taxon>Kingdonia</taxon>
    </lineage>
</organism>
<dbReference type="InterPro" id="IPR009721">
    <property type="entry name" value="O-acyltransferase_WSD1_C"/>
</dbReference>
<feature type="domain" description="O-acyltransferase WSD1 C-terminal" evidence="2">
    <location>
        <begin position="84"/>
        <end position="162"/>
    </location>
</feature>
<dbReference type="PANTHER" id="PTHR31650">
    <property type="entry name" value="O-ACYLTRANSFERASE (WSD1-LIKE) FAMILY PROTEIN"/>
    <property type="match status" value="1"/>
</dbReference>
<dbReference type="InterPro" id="IPR045034">
    <property type="entry name" value="O-acyltransferase_WSD1-like"/>
</dbReference>
<protein>
    <recommendedName>
        <fullName evidence="2">O-acyltransferase WSD1 C-terminal domain-containing protein</fullName>
    </recommendedName>
</protein>
<dbReference type="GO" id="GO:0005886">
    <property type="term" value="C:plasma membrane"/>
    <property type="evidence" value="ECO:0007669"/>
    <property type="project" value="TreeGrafter"/>
</dbReference>
<name>A0A7J7M7V2_9MAGN</name>
<keyword evidence="1" id="KW-0472">Membrane</keyword>
<sequence>MHELGTPGVEFSLKYIVHRTVSLDDIRLIKNATDLTMNDVVVGFSVPALSRYINRRYGKFSSFPCFSSSFLSMLSTFKVQTDIAKSTIDRRKNSYGVVCTGSIFALIYKIFGFMATAALFYKCLSRTTVCFSNLVGPLEHFSFCGHPISYIFPTSYGHPEVSYIYKPLAIVLWLIVEYLLQSDEALSYEYKILLSTYCFSFFLQAVMIHYFSYVNKMTIILAVDEDVIPDPYQLFDDIEESLKLMKNDVLAGE</sequence>
<accession>A0A7J7M7V2</accession>
<dbReference type="GO" id="GO:0008374">
    <property type="term" value="F:O-acyltransferase activity"/>
    <property type="evidence" value="ECO:0007669"/>
    <property type="project" value="InterPro"/>
</dbReference>
<evidence type="ECO:0000313" key="3">
    <source>
        <dbReference type="EMBL" id="KAF6150959.1"/>
    </source>
</evidence>
<dbReference type="EMBL" id="JACGCM010001723">
    <property type="protein sequence ID" value="KAF6150959.1"/>
    <property type="molecule type" value="Genomic_DNA"/>
</dbReference>
<proteinExistence type="predicted"/>
<reference evidence="3 4" key="1">
    <citation type="journal article" date="2020" name="IScience">
        <title>Genome Sequencing of the Endangered Kingdonia uniflora (Circaeasteraceae, Ranunculales) Reveals Potential Mechanisms of Evolutionary Specialization.</title>
        <authorList>
            <person name="Sun Y."/>
            <person name="Deng T."/>
            <person name="Zhang A."/>
            <person name="Moore M.J."/>
            <person name="Landis J.B."/>
            <person name="Lin N."/>
            <person name="Zhang H."/>
            <person name="Zhang X."/>
            <person name="Huang J."/>
            <person name="Zhang X."/>
            <person name="Sun H."/>
            <person name="Wang H."/>
        </authorList>
    </citation>
    <scope>NUCLEOTIDE SEQUENCE [LARGE SCALE GENOMIC DNA]</scope>
    <source>
        <strain evidence="3">TB1705</strain>
        <tissue evidence="3">Leaf</tissue>
    </source>
</reference>
<evidence type="ECO:0000259" key="2">
    <source>
        <dbReference type="Pfam" id="PF06974"/>
    </source>
</evidence>
<evidence type="ECO:0000313" key="4">
    <source>
        <dbReference type="Proteomes" id="UP000541444"/>
    </source>
</evidence>
<dbReference type="PANTHER" id="PTHR31650:SF74">
    <property type="entry name" value="O-ACYLTRANSFERASE WSD1-LIKE"/>
    <property type="match status" value="1"/>
</dbReference>
<evidence type="ECO:0000256" key="1">
    <source>
        <dbReference type="SAM" id="Phobius"/>
    </source>
</evidence>
<dbReference type="OrthoDB" id="619536at2759"/>